<dbReference type="AlphaFoldDB" id="A0A938ZE35"/>
<evidence type="ECO:0000313" key="1">
    <source>
        <dbReference type="EMBL" id="MBN2954107.1"/>
    </source>
</evidence>
<gene>
    <name evidence="1" type="ORF">JTJ23_11085</name>
</gene>
<reference evidence="1" key="1">
    <citation type="submission" date="2021-02" db="EMBL/GenBank/DDBJ databases">
        <title>Metagenome-assembled genomes from human diarrheal sample B26.</title>
        <authorList>
            <person name="Ateba T.P."/>
            <person name="Alayande K.A."/>
            <person name="Mwanza M."/>
        </authorList>
    </citation>
    <scope>NUCLEOTIDE SEQUENCE</scope>
    <source>
        <strain evidence="1">06WH</strain>
    </source>
</reference>
<dbReference type="Pfam" id="PF09960">
    <property type="entry name" value="DUF2194"/>
    <property type="match status" value="1"/>
</dbReference>
<sequence>MVSRRTFAAITMLMAIILFLFQGLNLAKEKLNHYEKNAYAAEKEDLEDGSGAFGTEGASGEKNITGSRGTIVYIGEAGEHSVGAVVCEWCRYMKYEVAVYPSMRKYEQAMEKKGAKQPEMIVVNSESIDWTALKDVIDLQDSVDEGIHVVFANLPEVSVIRKNQKLRELLGIAEVKEDSTTVTGLDLYDNLMLGGENIYRAENKEEENRQDLKLTFPWFRLGDGTKTYMKGFPEDQTLKTQDYPVVIWRKNFGTASVFAVNGDYMEDETGLGLLTGMVYETRNYLIYPVVNAQNLVVQNFPSLAEENTDKMQEIYGNGIKDVNRDIVWPSIAAIYRKNHFGLTCMVAPKLDYDAPAEADGELLHYYAKLLNEEKGEMGLSGFTESETSVKEKLDEDQSFMQRNLSDFYFSSFFSGNLSEQEMETALQQSALGSVRTVVKSKDTAGDLVSYLDAQTTQQKIVTEDTGRFTYRSWMKMKSIESALGYASVELDLSRVIYPKTEEDRWEKIVKEFASNLGTYWQPFSGFDGTTVSTCDSRIRTFLNLRCEDEREGDTITLKTTGTEKTAYYVIRTHNESVEKVTGGTAEKLEDSAWLIRAEKSEVTITLRASDRRYYYEEGVKNE</sequence>
<accession>A0A938ZE35</accession>
<name>A0A938ZE35_9FIRM</name>
<evidence type="ECO:0000313" key="2">
    <source>
        <dbReference type="Proteomes" id="UP000737612"/>
    </source>
</evidence>
<comment type="caution">
    <text evidence="1">The sequence shown here is derived from an EMBL/GenBank/DDBJ whole genome shotgun (WGS) entry which is preliminary data.</text>
</comment>
<organism evidence="1 2">
    <name type="scientific">Fusicatenibacter saccharivorans</name>
    <dbReference type="NCBI Taxonomy" id="1150298"/>
    <lineage>
        <taxon>Bacteria</taxon>
        <taxon>Bacillati</taxon>
        <taxon>Bacillota</taxon>
        <taxon>Clostridia</taxon>
        <taxon>Lachnospirales</taxon>
        <taxon>Lachnospiraceae</taxon>
        <taxon>Fusicatenibacter</taxon>
    </lineage>
</organism>
<dbReference type="InterPro" id="IPR018695">
    <property type="entry name" value="DUF2194"/>
</dbReference>
<dbReference type="Proteomes" id="UP000737612">
    <property type="component" value="Unassembled WGS sequence"/>
</dbReference>
<dbReference type="EMBL" id="JAFHBD010000057">
    <property type="protein sequence ID" value="MBN2954107.1"/>
    <property type="molecule type" value="Genomic_DNA"/>
</dbReference>
<protein>
    <submittedName>
        <fullName evidence="1">DUF2194 domain-containing protein</fullName>
    </submittedName>
</protein>
<proteinExistence type="predicted"/>